<evidence type="ECO:0000259" key="1">
    <source>
        <dbReference type="Pfam" id="PF12937"/>
    </source>
</evidence>
<comment type="caution">
    <text evidence="2">The sequence shown here is derived from an EMBL/GenBank/DDBJ whole genome shotgun (WGS) entry which is preliminary data.</text>
</comment>
<dbReference type="Proteomes" id="UP000789508">
    <property type="component" value="Unassembled WGS sequence"/>
</dbReference>
<dbReference type="AlphaFoldDB" id="A0A9N8VSV2"/>
<accession>A0A9N8VSV2</accession>
<dbReference type="InterPro" id="IPR001810">
    <property type="entry name" value="F-box_dom"/>
</dbReference>
<keyword evidence="3" id="KW-1185">Reference proteome</keyword>
<evidence type="ECO:0000313" key="2">
    <source>
        <dbReference type="EMBL" id="CAG8465161.1"/>
    </source>
</evidence>
<organism evidence="2 3">
    <name type="scientific">Ambispora leptoticha</name>
    <dbReference type="NCBI Taxonomy" id="144679"/>
    <lineage>
        <taxon>Eukaryota</taxon>
        <taxon>Fungi</taxon>
        <taxon>Fungi incertae sedis</taxon>
        <taxon>Mucoromycota</taxon>
        <taxon>Glomeromycotina</taxon>
        <taxon>Glomeromycetes</taxon>
        <taxon>Archaeosporales</taxon>
        <taxon>Ambisporaceae</taxon>
        <taxon>Ambispora</taxon>
    </lineage>
</organism>
<reference evidence="2" key="1">
    <citation type="submission" date="2021-06" db="EMBL/GenBank/DDBJ databases">
        <authorList>
            <person name="Kallberg Y."/>
            <person name="Tangrot J."/>
            <person name="Rosling A."/>
        </authorList>
    </citation>
    <scope>NUCLEOTIDE SEQUENCE</scope>
    <source>
        <strain evidence="2">FL130A</strain>
    </source>
</reference>
<sequence>MSVFKIADILSDIFINLETPDLFSCALVSRLWCPIAIRLLWRDPFSGQIRKHQQCLKIFSLFLDEIQRSAIGISDLYLYSQFNKQIFDYPSFVTTINYGNLIAAIEPVFFLPLRREFDLSVAKTILEAFLDLFVVKGGVGRMRGIILNSTTRRFRTREYSFFAQPKYESLLKPLTRLELAIRLPKNEILTILTKYCTRIQHFEIWMFDNSPNRIIESAEKLANFIKLQQNLISLKVVNLDNGASYVMHALSYQENSLQTLELVNVNFTECPPWHELAACHNLQQLKLENIKKITRVMVQPLLEAEFPRLKVVNYGFLWPQSQDATLKEWVLSRNEKIYQDTFGISN</sequence>
<dbReference type="OrthoDB" id="2388139at2759"/>
<dbReference type="InterPro" id="IPR036047">
    <property type="entry name" value="F-box-like_dom_sf"/>
</dbReference>
<dbReference type="SUPFAM" id="SSF52047">
    <property type="entry name" value="RNI-like"/>
    <property type="match status" value="1"/>
</dbReference>
<proteinExistence type="predicted"/>
<dbReference type="SUPFAM" id="SSF81383">
    <property type="entry name" value="F-box domain"/>
    <property type="match status" value="1"/>
</dbReference>
<dbReference type="EMBL" id="CAJVPS010000207">
    <property type="protein sequence ID" value="CAG8465161.1"/>
    <property type="molecule type" value="Genomic_DNA"/>
</dbReference>
<protein>
    <submittedName>
        <fullName evidence="2">13757_t:CDS:1</fullName>
    </submittedName>
</protein>
<feature type="domain" description="F-box" evidence="1">
    <location>
        <begin position="8"/>
        <end position="45"/>
    </location>
</feature>
<name>A0A9N8VSV2_9GLOM</name>
<dbReference type="InterPro" id="IPR032675">
    <property type="entry name" value="LRR_dom_sf"/>
</dbReference>
<dbReference type="Pfam" id="PF12937">
    <property type="entry name" value="F-box-like"/>
    <property type="match status" value="1"/>
</dbReference>
<evidence type="ECO:0000313" key="3">
    <source>
        <dbReference type="Proteomes" id="UP000789508"/>
    </source>
</evidence>
<gene>
    <name evidence="2" type="ORF">ALEPTO_LOCUS1740</name>
</gene>
<dbReference type="Gene3D" id="3.80.10.10">
    <property type="entry name" value="Ribonuclease Inhibitor"/>
    <property type="match status" value="1"/>
</dbReference>